<organism evidence="3 4">
    <name type="scientific">Xylanibacillus composti</name>
    <dbReference type="NCBI Taxonomy" id="1572762"/>
    <lineage>
        <taxon>Bacteria</taxon>
        <taxon>Bacillati</taxon>
        <taxon>Bacillota</taxon>
        <taxon>Bacilli</taxon>
        <taxon>Bacillales</taxon>
        <taxon>Paenibacillaceae</taxon>
        <taxon>Xylanibacillus</taxon>
    </lineage>
</organism>
<dbReference type="InterPro" id="IPR036582">
    <property type="entry name" value="Mao_N_sf"/>
</dbReference>
<keyword evidence="1" id="KW-0677">Repeat</keyword>
<keyword evidence="4" id="KW-1185">Reference proteome</keyword>
<accession>A0A8J4H601</accession>
<dbReference type="SUPFAM" id="SSF55383">
    <property type="entry name" value="Copper amine oxidase, domain N"/>
    <property type="match status" value="1"/>
</dbReference>
<dbReference type="InterPro" id="IPR051625">
    <property type="entry name" value="Signaling_Regulatory_Domain"/>
</dbReference>
<dbReference type="Pfam" id="PF07833">
    <property type="entry name" value="Cu_amine_oxidN1"/>
    <property type="match status" value="1"/>
</dbReference>
<feature type="domain" description="Copper amine oxidase-like N-terminal" evidence="2">
    <location>
        <begin position="300"/>
        <end position="405"/>
    </location>
</feature>
<comment type="caution">
    <text evidence="3">The sequence shown here is derived from an EMBL/GenBank/DDBJ whole genome shotgun (WGS) entry which is preliminary data.</text>
</comment>
<dbReference type="Gene3D" id="3.30.457.10">
    <property type="entry name" value="Copper amine oxidase-like, N-terminal domain"/>
    <property type="match status" value="1"/>
</dbReference>
<evidence type="ECO:0000259" key="2">
    <source>
        <dbReference type="Pfam" id="PF07833"/>
    </source>
</evidence>
<dbReference type="EMBL" id="BOVK01000028">
    <property type="protein sequence ID" value="GIQ69474.1"/>
    <property type="molecule type" value="Genomic_DNA"/>
</dbReference>
<dbReference type="PANTHER" id="PTHR22872:SF2">
    <property type="entry name" value="INHIBITOR OF BRUTON TYROSINE KINASE"/>
    <property type="match status" value="1"/>
</dbReference>
<dbReference type="Proteomes" id="UP000677918">
    <property type="component" value="Unassembled WGS sequence"/>
</dbReference>
<protein>
    <recommendedName>
        <fullName evidence="2">Copper amine oxidase-like N-terminal domain-containing protein</fullName>
    </recommendedName>
</protein>
<evidence type="ECO:0000313" key="4">
    <source>
        <dbReference type="Proteomes" id="UP000677918"/>
    </source>
</evidence>
<dbReference type="InterPro" id="IPR009091">
    <property type="entry name" value="RCC1/BLIP-II"/>
</dbReference>
<dbReference type="AlphaFoldDB" id="A0A8J4H601"/>
<gene>
    <name evidence="3" type="ORF">XYCOK13_22980</name>
</gene>
<dbReference type="PANTHER" id="PTHR22872">
    <property type="entry name" value="BTK-BINDING PROTEIN-RELATED"/>
    <property type="match status" value="1"/>
</dbReference>
<evidence type="ECO:0000313" key="3">
    <source>
        <dbReference type="EMBL" id="GIQ69474.1"/>
    </source>
</evidence>
<sequence length="408" mass="44199">MLGRGMLGNGSIVPVSTPVRMDIDDVKAIAGGSAHALILKQDGTVWATGSNAYGELGEGSISYAPVLTPVQIEGLTDVVAIAASSYKSMALQRDGTVWEWGWIGNEQLATPSKVEGLPAIRQIATSAASSMALGSEGEVWVWGMELTDDTPVKVRKPTLVSDLPAATGIAASHHRGAAILANGSIQTWMNAKSLSVSDKLLHPIPIDHSQGAVQLAGSHIDGYFSFRKEDGSVWMWNGYWNEPAYAAVQVEGITDAVDLANRQGKHYALLRDGRVAEWQIGPDGKPEKPIFVQMAPAIIVNGQALELAVPPIRVDQSYYVPLRGVFEHIGAVVEWRQAENKVVVSKEDLLLEMDMFSKRTTLNGKVIPSELQPITKDYMTMVPLRFVAETLGAKVQWLPEEHAILIEF</sequence>
<name>A0A8J4H601_9BACL</name>
<dbReference type="SUPFAM" id="SSF50985">
    <property type="entry name" value="RCC1/BLIP-II"/>
    <property type="match status" value="1"/>
</dbReference>
<dbReference type="Pfam" id="PF13540">
    <property type="entry name" value="RCC1_2"/>
    <property type="match status" value="1"/>
</dbReference>
<evidence type="ECO:0000256" key="1">
    <source>
        <dbReference type="ARBA" id="ARBA00022737"/>
    </source>
</evidence>
<proteinExistence type="predicted"/>
<dbReference type="InterPro" id="IPR000408">
    <property type="entry name" value="Reg_chr_condens"/>
</dbReference>
<reference evidence="3" key="1">
    <citation type="submission" date="2021-04" db="EMBL/GenBank/DDBJ databases">
        <title>Draft genome sequence of Xylanibacillus composti strain K13.</title>
        <authorList>
            <person name="Uke A."/>
            <person name="Chhe C."/>
            <person name="Baramee S."/>
            <person name="Kosugi A."/>
        </authorList>
    </citation>
    <scope>NUCLEOTIDE SEQUENCE</scope>
    <source>
        <strain evidence="3">K13</strain>
    </source>
</reference>
<dbReference type="InterPro" id="IPR012854">
    <property type="entry name" value="Cu_amine_oxidase-like_N"/>
</dbReference>
<dbReference type="Gene3D" id="2.130.10.30">
    <property type="entry name" value="Regulator of chromosome condensation 1/beta-lactamase-inhibitor protein II"/>
    <property type="match status" value="2"/>
</dbReference>
<dbReference type="PROSITE" id="PS50012">
    <property type="entry name" value="RCC1_3"/>
    <property type="match status" value="1"/>
</dbReference>